<dbReference type="EMBL" id="PIPY01000009">
    <property type="protein sequence ID" value="RUO59000.1"/>
    <property type="molecule type" value="Genomic_DNA"/>
</dbReference>
<feature type="chain" id="PRO_5019411544" evidence="1">
    <location>
        <begin position="21"/>
        <end position="166"/>
    </location>
</feature>
<dbReference type="AlphaFoldDB" id="A0A432YDC4"/>
<dbReference type="RefSeq" id="WP_126754990.1">
    <property type="nucleotide sequence ID" value="NZ_PIPY01000009.1"/>
</dbReference>
<accession>A0A432YDC4</accession>
<feature type="signal peptide" evidence="1">
    <location>
        <begin position="1"/>
        <end position="20"/>
    </location>
</feature>
<dbReference type="InterPro" id="IPR021383">
    <property type="entry name" value="DUF3015"/>
</dbReference>
<name>A0A432YDC4_9GAMM</name>
<sequence>MVRKLAVTAAAVLIAGNMLAAPKAQANAFGGVNPWQQCGIGAMIFPNHGLAAAISNIIWDLGTTAVTSATVSQETCEGAGTFTAIFVTESYVQIEEQLAVGDGEHLNAMLQLMGCTQAQQPQAIKKLRTDYAAHMGTASYSGQSQVEKAEALYYTAADAVAHCQAS</sequence>
<evidence type="ECO:0000313" key="2">
    <source>
        <dbReference type="EMBL" id="RUO59000.1"/>
    </source>
</evidence>
<proteinExistence type="predicted"/>
<gene>
    <name evidence="2" type="ORF">CWI71_09270</name>
</gene>
<evidence type="ECO:0000313" key="3">
    <source>
        <dbReference type="Proteomes" id="UP000288259"/>
    </source>
</evidence>
<evidence type="ECO:0000256" key="1">
    <source>
        <dbReference type="SAM" id="SignalP"/>
    </source>
</evidence>
<dbReference type="Pfam" id="PF11220">
    <property type="entry name" value="DUF3015"/>
    <property type="match status" value="1"/>
</dbReference>
<organism evidence="2 3">
    <name type="scientific">Pseudidiomarina insulisalsae</name>
    <dbReference type="NCBI Taxonomy" id="575789"/>
    <lineage>
        <taxon>Bacteria</taxon>
        <taxon>Pseudomonadati</taxon>
        <taxon>Pseudomonadota</taxon>
        <taxon>Gammaproteobacteria</taxon>
        <taxon>Alteromonadales</taxon>
        <taxon>Idiomarinaceae</taxon>
        <taxon>Pseudidiomarina</taxon>
    </lineage>
</organism>
<comment type="caution">
    <text evidence="2">The sequence shown here is derived from an EMBL/GenBank/DDBJ whole genome shotgun (WGS) entry which is preliminary data.</text>
</comment>
<keyword evidence="1" id="KW-0732">Signal</keyword>
<dbReference type="OrthoDB" id="6088473at2"/>
<reference evidence="3" key="1">
    <citation type="journal article" date="2018" name="Front. Microbiol.">
        <title>Genome-Based Analysis Reveals the Taxonomy and Diversity of the Family Idiomarinaceae.</title>
        <authorList>
            <person name="Liu Y."/>
            <person name="Lai Q."/>
            <person name="Shao Z."/>
        </authorList>
    </citation>
    <scope>NUCLEOTIDE SEQUENCE [LARGE SCALE GENOMIC DNA]</scope>
    <source>
        <strain evidence="3">CVS-6</strain>
    </source>
</reference>
<dbReference type="Proteomes" id="UP000288259">
    <property type="component" value="Unassembled WGS sequence"/>
</dbReference>
<keyword evidence="3" id="KW-1185">Reference proteome</keyword>
<protein>
    <submittedName>
        <fullName evidence="2">DUF3015 domain-containing protein</fullName>
    </submittedName>
</protein>